<protein>
    <submittedName>
        <fullName evidence="1">Uncharacterized protein</fullName>
    </submittedName>
</protein>
<dbReference type="EMBL" id="VJMG01000076">
    <property type="protein sequence ID" value="TRL34003.1"/>
    <property type="molecule type" value="Genomic_DNA"/>
</dbReference>
<dbReference type="Proteomes" id="UP000316801">
    <property type="component" value="Unassembled WGS sequence"/>
</dbReference>
<evidence type="ECO:0000313" key="1">
    <source>
        <dbReference type="EMBL" id="TRL34003.1"/>
    </source>
</evidence>
<comment type="caution">
    <text evidence="1">The sequence shown here is derived from an EMBL/GenBank/DDBJ whole genome shotgun (WGS) entry which is preliminary data.</text>
</comment>
<dbReference type="RefSeq" id="WP_143127389.1">
    <property type="nucleotide sequence ID" value="NZ_VJMG01000076.1"/>
</dbReference>
<reference evidence="1 2" key="1">
    <citation type="submission" date="2019-07" db="EMBL/GenBank/DDBJ databases">
        <title>Ln-dependent methylotrophs.</title>
        <authorList>
            <person name="Tani A."/>
        </authorList>
    </citation>
    <scope>NUCLEOTIDE SEQUENCE [LARGE SCALE GENOMIC DNA]</scope>
    <source>
        <strain evidence="1 2">SM12</strain>
    </source>
</reference>
<gene>
    <name evidence="1" type="ORF">FNA46_22125</name>
</gene>
<name>A0A549SWI2_9HYPH</name>
<evidence type="ECO:0000313" key="2">
    <source>
        <dbReference type="Proteomes" id="UP000316801"/>
    </source>
</evidence>
<organism evidence="1 2">
    <name type="scientific">Rhizobium straminoryzae</name>
    <dbReference type="NCBI Taxonomy" id="1387186"/>
    <lineage>
        <taxon>Bacteria</taxon>
        <taxon>Pseudomonadati</taxon>
        <taxon>Pseudomonadota</taxon>
        <taxon>Alphaproteobacteria</taxon>
        <taxon>Hyphomicrobiales</taxon>
        <taxon>Rhizobiaceae</taxon>
        <taxon>Rhizobium/Agrobacterium group</taxon>
        <taxon>Rhizobium</taxon>
    </lineage>
</organism>
<proteinExistence type="predicted"/>
<sequence>MPTDPLATSPAETGTRVRHDGVRDGYAAFCVLETPTINKYKIQTTSHSTRGMNIADRTTKGIMLELLNMDGFGYRIHAHTRLSDSRDAFLRSADIERNPASQALHCRSMSSGRKLDTGG</sequence>
<dbReference type="AlphaFoldDB" id="A0A549SWI2"/>
<keyword evidence="2" id="KW-1185">Reference proteome</keyword>
<accession>A0A549SWI2</accession>